<dbReference type="InterPro" id="IPR027417">
    <property type="entry name" value="P-loop_NTPase"/>
</dbReference>
<dbReference type="RefSeq" id="WP_252663358.1">
    <property type="nucleotide sequence ID" value="NZ_CP098611.1"/>
</dbReference>
<accession>A0ABY5ASL1</accession>
<dbReference type="PRINTS" id="PR00364">
    <property type="entry name" value="DISEASERSIST"/>
</dbReference>
<gene>
    <name evidence="1" type="ORF">NEA10_00895</name>
</gene>
<proteinExistence type="predicted"/>
<dbReference type="PANTHER" id="PTHR47691:SF3">
    <property type="entry name" value="HTH-TYPE TRANSCRIPTIONAL REGULATOR RV0890C-RELATED"/>
    <property type="match status" value="1"/>
</dbReference>
<dbReference type="Gene3D" id="3.40.50.300">
    <property type="entry name" value="P-loop containing nucleotide triphosphate hydrolases"/>
    <property type="match status" value="1"/>
</dbReference>
<organism evidence="1 2">
    <name type="scientific">Phormidium yuhuli AB48</name>
    <dbReference type="NCBI Taxonomy" id="2940671"/>
    <lineage>
        <taxon>Bacteria</taxon>
        <taxon>Bacillati</taxon>
        <taxon>Cyanobacteriota</taxon>
        <taxon>Cyanophyceae</taxon>
        <taxon>Oscillatoriophycideae</taxon>
        <taxon>Oscillatoriales</taxon>
        <taxon>Oscillatoriaceae</taxon>
        <taxon>Phormidium</taxon>
        <taxon>Phormidium yuhuli</taxon>
    </lineage>
</organism>
<dbReference type="SUPFAM" id="SSF52540">
    <property type="entry name" value="P-loop containing nucleoside triphosphate hydrolases"/>
    <property type="match status" value="1"/>
</dbReference>
<name>A0ABY5ASL1_9CYAN</name>
<dbReference type="Proteomes" id="UP001056708">
    <property type="component" value="Chromosome"/>
</dbReference>
<sequence>MAATLRASIEGLRQVDDARRYKGWLKSSPEWCEAAGTSAATLKRFWRRLPVRSQTFRAICDAVDVSWQEVLALSEVSPSPPSGRGENPGYLGERVTPRVALTEVPGHARLDFFAYDEAWVGRETVLAQLSEQLQQSCRLLVLLGLTGIGKTALAERLAVSLYPRWTGKEWQQLWRENLDNDRQPNDFISVASRWWEQWGSPVEGSKDGQVLVDRTAEYVLTHPLLLIIDSLERMLKGNEEEGWSDFNDPLWAMFFEAVLAAPVCQSRMLLTSQDFPGQLPGRYSNFWTYEFLKGLNETEQLALFAKANLDLSPESQNYLTRIGAAYEGHPLALRVIAGEISNAPFSGNVRAYWNRYGQDIEEVETAIAQAKMGQTTSGSDRWQLHECTRLLRMKVRDRLEQTFVRLKREAPAAYVLLCEASVYRCPVVESFWLSHLEDWDYDKAEGQLALETLRDRYLVEEITEGDRILLRQHNLIRSVALSHLQRLDSEAGELKNKLIIP</sequence>
<reference evidence="1" key="1">
    <citation type="submission" date="2022-06" db="EMBL/GenBank/DDBJ databases">
        <title>Genome sequence of Phormidium yuhuli AB48 isolated from an industrial photobioreactor environment.</title>
        <authorList>
            <person name="Qiu Y."/>
            <person name="Noonan A.J.C."/>
            <person name="Dofher K."/>
            <person name="Koch M."/>
            <person name="Kieft B."/>
            <person name="Lin X."/>
            <person name="Ziels R.M."/>
            <person name="Hallam S.J."/>
        </authorList>
    </citation>
    <scope>NUCLEOTIDE SEQUENCE</scope>
    <source>
        <strain evidence="1">AB48</strain>
    </source>
</reference>
<keyword evidence="1" id="KW-0067">ATP-binding</keyword>
<dbReference type="EMBL" id="CP098611">
    <property type="protein sequence ID" value="USR91331.1"/>
    <property type="molecule type" value="Genomic_DNA"/>
</dbReference>
<evidence type="ECO:0000313" key="2">
    <source>
        <dbReference type="Proteomes" id="UP001056708"/>
    </source>
</evidence>
<dbReference type="PANTHER" id="PTHR47691">
    <property type="entry name" value="REGULATOR-RELATED"/>
    <property type="match status" value="1"/>
</dbReference>
<keyword evidence="1" id="KW-0547">Nucleotide-binding</keyword>
<evidence type="ECO:0000313" key="1">
    <source>
        <dbReference type="EMBL" id="USR91331.1"/>
    </source>
</evidence>
<keyword evidence="2" id="KW-1185">Reference proteome</keyword>
<dbReference type="GO" id="GO:0005524">
    <property type="term" value="F:ATP binding"/>
    <property type="evidence" value="ECO:0007669"/>
    <property type="project" value="UniProtKB-KW"/>
</dbReference>
<protein>
    <submittedName>
        <fullName evidence="1">ATP-binding protein</fullName>
    </submittedName>
</protein>